<gene>
    <name evidence="1" type="ORF">ACFOMP_00595</name>
</gene>
<dbReference type="RefSeq" id="WP_379027455.1">
    <property type="nucleotide sequence ID" value="NZ_JBHRXE010000001.1"/>
</dbReference>
<dbReference type="PANTHER" id="PTHR37951:SF1">
    <property type="entry name" value="TYPE VI SECRETION SYSTEM COMPONENT TSSA1"/>
    <property type="match status" value="1"/>
</dbReference>
<dbReference type="PANTHER" id="PTHR37951">
    <property type="entry name" value="CYTOPLASMIC PROTEIN-RELATED"/>
    <property type="match status" value="1"/>
</dbReference>
<dbReference type="Proteomes" id="UP001595596">
    <property type="component" value="Unassembled WGS sequence"/>
</dbReference>
<keyword evidence="2" id="KW-1185">Reference proteome</keyword>
<proteinExistence type="predicted"/>
<dbReference type="EMBL" id="JBHRXE010000001">
    <property type="protein sequence ID" value="MFC3567952.1"/>
    <property type="molecule type" value="Genomic_DNA"/>
</dbReference>
<evidence type="ECO:0000313" key="1">
    <source>
        <dbReference type="EMBL" id="MFC3567952.1"/>
    </source>
</evidence>
<sequence length="156" mass="16306">MLDRVTAGAALEAACNWLAQNEPSSPALLLVAQARLLVGKPLVEALEMLMPREAGSALLTVGQGTPFALSMERLKSLTQAGLEGQRIGGNAPGEVPPITRRSELVATLLGIEGYFATNEPASPVPLLLAKARDMLHKRFDAIVAELLTPTAPTGGS</sequence>
<organism evidence="1 2">
    <name type="scientific">Paracoccus simplex</name>
    <dbReference type="NCBI Taxonomy" id="2086346"/>
    <lineage>
        <taxon>Bacteria</taxon>
        <taxon>Pseudomonadati</taxon>
        <taxon>Pseudomonadota</taxon>
        <taxon>Alphaproteobacteria</taxon>
        <taxon>Rhodobacterales</taxon>
        <taxon>Paracoccaceae</taxon>
        <taxon>Paracoccus</taxon>
    </lineage>
</organism>
<dbReference type="InterPro" id="IPR017740">
    <property type="entry name" value="TssA-like"/>
</dbReference>
<reference evidence="2" key="1">
    <citation type="journal article" date="2019" name="Int. J. Syst. Evol. Microbiol.">
        <title>The Global Catalogue of Microorganisms (GCM) 10K type strain sequencing project: providing services to taxonomists for standard genome sequencing and annotation.</title>
        <authorList>
            <consortium name="The Broad Institute Genomics Platform"/>
            <consortium name="The Broad Institute Genome Sequencing Center for Infectious Disease"/>
            <person name="Wu L."/>
            <person name="Ma J."/>
        </authorList>
    </citation>
    <scope>NUCLEOTIDE SEQUENCE [LARGE SCALE GENOMIC DNA]</scope>
    <source>
        <strain evidence="2">VKM B-3226</strain>
    </source>
</reference>
<protein>
    <submittedName>
        <fullName evidence="1">Uncharacterized protein</fullName>
    </submittedName>
</protein>
<accession>A0ABV7RV86</accession>
<evidence type="ECO:0000313" key="2">
    <source>
        <dbReference type="Proteomes" id="UP001595596"/>
    </source>
</evidence>
<comment type="caution">
    <text evidence="1">The sequence shown here is derived from an EMBL/GenBank/DDBJ whole genome shotgun (WGS) entry which is preliminary data.</text>
</comment>
<name>A0ABV7RV86_9RHOB</name>